<feature type="compositionally biased region" description="Basic and acidic residues" evidence="1">
    <location>
        <begin position="162"/>
        <end position="175"/>
    </location>
</feature>
<evidence type="ECO:0000256" key="1">
    <source>
        <dbReference type="SAM" id="MobiDB-lite"/>
    </source>
</evidence>
<proteinExistence type="predicted"/>
<sequence length="208" mass="22947">MGLNSTVANWLVRLGKASDIRLPVRGRHGDAKVIEYGTATDDRLPAGMVGGRHRSVAVDEQVHSSVLGAAFGHPTPGLAVVHRRRPACQQDCVLEHLYVHNVDGMVIRFDQIGSLVLSMKSLASLSFQRCLRENSSLVAALDRLDAAVDELSALSFDALTTPERDRARRDRDHHPWSRSRSQLSPRMAHGAVHQCQWPKAVWAVIDNP</sequence>
<name>A0A655AP65_MYCTX</name>
<dbReference type="AlphaFoldDB" id="A0A655AP65"/>
<gene>
    <name evidence="2" type="ORF">ERS027661_04202</name>
</gene>
<dbReference type="EMBL" id="CNFU01001331">
    <property type="protein sequence ID" value="CKT32290.1"/>
    <property type="molecule type" value="Genomic_DNA"/>
</dbReference>
<accession>A0A655AP65</accession>
<evidence type="ECO:0000313" key="3">
    <source>
        <dbReference type="Proteomes" id="UP000049023"/>
    </source>
</evidence>
<protein>
    <submittedName>
        <fullName evidence="2">Uncharacterized protein</fullName>
    </submittedName>
</protein>
<feature type="region of interest" description="Disordered" evidence="1">
    <location>
        <begin position="162"/>
        <end position="187"/>
    </location>
</feature>
<reference evidence="2 3" key="1">
    <citation type="submission" date="2015-03" db="EMBL/GenBank/DDBJ databases">
        <authorList>
            <consortium name="Pathogen Informatics"/>
        </authorList>
    </citation>
    <scope>NUCLEOTIDE SEQUENCE [LARGE SCALE GENOMIC DNA]</scope>
    <source>
        <strain evidence="2 3">Bir 187</strain>
    </source>
</reference>
<dbReference type="Proteomes" id="UP000049023">
    <property type="component" value="Unassembled WGS sequence"/>
</dbReference>
<evidence type="ECO:0000313" key="2">
    <source>
        <dbReference type="EMBL" id="CKT32290.1"/>
    </source>
</evidence>
<organism evidence="2 3">
    <name type="scientific">Mycobacterium tuberculosis</name>
    <dbReference type="NCBI Taxonomy" id="1773"/>
    <lineage>
        <taxon>Bacteria</taxon>
        <taxon>Bacillati</taxon>
        <taxon>Actinomycetota</taxon>
        <taxon>Actinomycetes</taxon>
        <taxon>Mycobacteriales</taxon>
        <taxon>Mycobacteriaceae</taxon>
        <taxon>Mycobacterium</taxon>
        <taxon>Mycobacterium tuberculosis complex</taxon>
    </lineage>
</organism>